<gene>
    <name evidence="1" type="ORF">FIV36_06385</name>
</gene>
<organism evidence="1 2">
    <name type="scientific">Pseudomonas extremaustralis</name>
    <dbReference type="NCBI Taxonomy" id="359110"/>
    <lineage>
        <taxon>Bacteria</taxon>
        <taxon>Pseudomonadati</taxon>
        <taxon>Pseudomonadota</taxon>
        <taxon>Gammaproteobacteria</taxon>
        <taxon>Pseudomonadales</taxon>
        <taxon>Pseudomonadaceae</taxon>
        <taxon>Pseudomonas</taxon>
    </lineage>
</organism>
<sequence length="63" mass="6735">MSTRQACTLRSRRSAKCCKKCVGASWLAKVFNDNAGRLVHNGALRFFASKLASTGSLPTGSES</sequence>
<dbReference type="AlphaFoldDB" id="A0A5C5QL64"/>
<dbReference type="EMBL" id="VFET01000004">
    <property type="protein sequence ID" value="TWS05999.1"/>
    <property type="molecule type" value="Genomic_DNA"/>
</dbReference>
<protein>
    <submittedName>
        <fullName evidence="1">Uncharacterized protein</fullName>
    </submittedName>
</protein>
<proteinExistence type="predicted"/>
<dbReference type="OrthoDB" id="7033561at2"/>
<name>A0A5C5QL64_9PSED</name>
<evidence type="ECO:0000313" key="2">
    <source>
        <dbReference type="Proteomes" id="UP000317951"/>
    </source>
</evidence>
<dbReference type="Proteomes" id="UP000317951">
    <property type="component" value="Unassembled WGS sequence"/>
</dbReference>
<accession>A0A5C5QL64</accession>
<comment type="caution">
    <text evidence="1">The sequence shown here is derived from an EMBL/GenBank/DDBJ whole genome shotgun (WGS) entry which is preliminary data.</text>
</comment>
<reference evidence="1 2" key="1">
    <citation type="submission" date="2019-06" db="EMBL/GenBank/DDBJ databases">
        <title>Pseudomonas bimorpha sp. nov. isolated from bovine raw milk and skim milk concentrate.</title>
        <authorList>
            <person name="Hofmann K."/>
            <person name="Huptas C."/>
            <person name="Doll E."/>
            <person name="Scherer S."/>
            <person name="Wenning M."/>
        </authorList>
    </citation>
    <scope>NUCLEOTIDE SEQUENCE [LARGE SCALE GENOMIC DNA]</scope>
    <source>
        <strain evidence="1 2">DSM 17835</strain>
    </source>
</reference>
<evidence type="ECO:0000313" key="1">
    <source>
        <dbReference type="EMBL" id="TWS05999.1"/>
    </source>
</evidence>